<gene>
    <name evidence="2" type="ORF">AY601_0176</name>
</gene>
<dbReference type="RefSeq" id="WP_068395284.1">
    <property type="nucleotide sequence ID" value="NZ_CP014504.1"/>
</dbReference>
<dbReference type="PATRIC" id="fig|188932.3.peg.179"/>
<evidence type="ECO:0000313" key="3">
    <source>
        <dbReference type="Proteomes" id="UP000071561"/>
    </source>
</evidence>
<dbReference type="KEGG" id="pcm:AY601_0176"/>
<reference evidence="2 3" key="1">
    <citation type="submission" date="2016-03" db="EMBL/GenBank/DDBJ databases">
        <title>Complete genome sequence of Pedobacter cryoconitis PAMC 27485.</title>
        <authorList>
            <person name="Lee J."/>
            <person name="Kim O.-S."/>
        </authorList>
    </citation>
    <scope>NUCLEOTIDE SEQUENCE [LARGE SCALE GENOMIC DNA]</scope>
    <source>
        <strain evidence="2 3">PAMC 27485</strain>
    </source>
</reference>
<accession>A0A127V7D4</accession>
<proteinExistence type="predicted"/>
<sequence precursor="true">MKNLSFIFSFVVLLLMTSAASAQKNDTYFVGQWNVLIKGLPNGNTDVLVKFDLKDGQLAGSITSMAEKKEMPFKTVTLKDSTVTVTFDHSSGQVEMNLLKKDEDNIVGNINNQFDLSGVRKKED</sequence>
<feature type="chain" id="PRO_5007280156" evidence="1">
    <location>
        <begin position="23"/>
        <end position="124"/>
    </location>
</feature>
<dbReference type="AlphaFoldDB" id="A0A127V7D4"/>
<keyword evidence="1" id="KW-0732">Signal</keyword>
<evidence type="ECO:0000256" key="1">
    <source>
        <dbReference type="SAM" id="SignalP"/>
    </source>
</evidence>
<dbReference type="Proteomes" id="UP000071561">
    <property type="component" value="Chromosome"/>
</dbReference>
<keyword evidence="3" id="KW-1185">Reference proteome</keyword>
<name>A0A127V7D4_9SPHI</name>
<dbReference type="EMBL" id="CP014504">
    <property type="protein sequence ID" value="AMP97147.1"/>
    <property type="molecule type" value="Genomic_DNA"/>
</dbReference>
<organism evidence="2 3">
    <name type="scientific">Pedobacter cryoconitis</name>
    <dbReference type="NCBI Taxonomy" id="188932"/>
    <lineage>
        <taxon>Bacteria</taxon>
        <taxon>Pseudomonadati</taxon>
        <taxon>Bacteroidota</taxon>
        <taxon>Sphingobacteriia</taxon>
        <taxon>Sphingobacteriales</taxon>
        <taxon>Sphingobacteriaceae</taxon>
        <taxon>Pedobacter</taxon>
    </lineage>
</organism>
<feature type="signal peptide" evidence="1">
    <location>
        <begin position="1"/>
        <end position="22"/>
    </location>
</feature>
<evidence type="ECO:0000313" key="2">
    <source>
        <dbReference type="EMBL" id="AMP97147.1"/>
    </source>
</evidence>
<dbReference type="OrthoDB" id="1100674at2"/>
<protein>
    <submittedName>
        <fullName evidence="2">Uncharacterized protein</fullName>
    </submittedName>
</protein>